<gene>
    <name evidence="1" type="ORF">V8V93_11135</name>
</gene>
<evidence type="ECO:0000313" key="2">
    <source>
        <dbReference type="Proteomes" id="UP001385389"/>
    </source>
</evidence>
<keyword evidence="2" id="KW-1185">Reference proteome</keyword>
<protein>
    <submittedName>
        <fullName evidence="1">Uncharacterized protein</fullName>
    </submittedName>
</protein>
<evidence type="ECO:0000313" key="1">
    <source>
        <dbReference type="EMBL" id="WWX21003.1"/>
    </source>
</evidence>
<dbReference type="EMBL" id="CP146609">
    <property type="protein sequence ID" value="WWX21003.1"/>
    <property type="molecule type" value="Genomic_DNA"/>
</dbReference>
<dbReference type="Proteomes" id="UP001385389">
    <property type="component" value="Chromosome"/>
</dbReference>
<reference evidence="1 2" key="1">
    <citation type="submission" date="2024-03" db="EMBL/GenBank/DDBJ databases">
        <title>Phenotype and Genome Characterization of a Sulfate-Reducing Bacterium Pseudodesulfovibrio sp. strain 5S69, isolated from Petroleum Reservoir in Tatarstan (Russia).</title>
        <authorList>
            <person name="Bidzhieva S.K."/>
            <person name="Kadnikov V."/>
            <person name="Tourova T.P."/>
            <person name="Samigullina S.R."/>
            <person name="Sokolova D.S."/>
            <person name="Poltaraus A.B."/>
            <person name="Avtukh A.N."/>
            <person name="Tereshina V.M."/>
            <person name="Mardanov A.V."/>
            <person name="Nazina T.N."/>
        </authorList>
    </citation>
    <scope>NUCLEOTIDE SEQUENCE [LARGE SCALE GENOMIC DNA]</scope>
    <source>
        <strain evidence="1 2">5S69</strain>
    </source>
</reference>
<organism evidence="1 2">
    <name type="scientific">Pseudodesulfovibrio methanolicus</name>
    <dbReference type="NCBI Taxonomy" id="3126690"/>
    <lineage>
        <taxon>Bacteria</taxon>
        <taxon>Pseudomonadati</taxon>
        <taxon>Thermodesulfobacteriota</taxon>
        <taxon>Desulfovibrionia</taxon>
        <taxon>Desulfovibrionales</taxon>
        <taxon>Desulfovibrionaceae</taxon>
    </lineage>
</organism>
<proteinExistence type="predicted"/>
<accession>A0ABZ2IWT3</accession>
<sequence>MSVNNTLRPELEKKHNEAFSLVKKRGRAKRAVPGGRGRLLSNDFDRLDILIDKKGRG</sequence>
<name>A0ABZ2IWT3_9BACT</name>
<dbReference type="RefSeq" id="WP_338666744.1">
    <property type="nucleotide sequence ID" value="NZ_CP146609.1"/>
</dbReference>